<reference evidence="3 4" key="1">
    <citation type="journal article" date="2016" name="Proc. Natl. Acad. Sci. U.S.A.">
        <title>Comparative genomics of biotechnologically important yeasts.</title>
        <authorList>
            <person name="Riley R."/>
            <person name="Haridas S."/>
            <person name="Wolfe K.H."/>
            <person name="Lopes M.R."/>
            <person name="Hittinger C.T."/>
            <person name="Goeker M."/>
            <person name="Salamov A.A."/>
            <person name="Wisecaver J.H."/>
            <person name="Long T.M."/>
            <person name="Calvey C.H."/>
            <person name="Aerts A.L."/>
            <person name="Barry K.W."/>
            <person name="Choi C."/>
            <person name="Clum A."/>
            <person name="Coughlan A.Y."/>
            <person name="Deshpande S."/>
            <person name="Douglass A.P."/>
            <person name="Hanson S.J."/>
            <person name="Klenk H.-P."/>
            <person name="LaButti K.M."/>
            <person name="Lapidus A."/>
            <person name="Lindquist E.A."/>
            <person name="Lipzen A.M."/>
            <person name="Meier-Kolthoff J.P."/>
            <person name="Ohm R.A."/>
            <person name="Otillar R.P."/>
            <person name="Pangilinan J.L."/>
            <person name="Peng Y."/>
            <person name="Rokas A."/>
            <person name="Rosa C.A."/>
            <person name="Scheuner C."/>
            <person name="Sibirny A.A."/>
            <person name="Slot J.C."/>
            <person name="Stielow J.B."/>
            <person name="Sun H."/>
            <person name="Kurtzman C.P."/>
            <person name="Blackwell M."/>
            <person name="Grigoriev I.V."/>
            <person name="Jeffries T.W."/>
        </authorList>
    </citation>
    <scope>NUCLEOTIDE SEQUENCE [LARGE SCALE GENOMIC DNA]</scope>
    <source>
        <strain evidence="4">ATCC 58044 / CBS 1984 / NCYC 433 / NRRL Y-366-8</strain>
    </source>
</reference>
<keyword evidence="2" id="KW-0732">Signal</keyword>
<feature type="transmembrane region" description="Helical" evidence="1">
    <location>
        <begin position="79"/>
        <end position="97"/>
    </location>
</feature>
<dbReference type="EMBL" id="KV454213">
    <property type="protein sequence ID" value="ODQ57820.1"/>
    <property type="molecule type" value="Genomic_DNA"/>
</dbReference>
<evidence type="ECO:0000313" key="3">
    <source>
        <dbReference type="EMBL" id="ODQ57820.1"/>
    </source>
</evidence>
<gene>
    <name evidence="3" type="ORF">WICANDRAFT_35018</name>
</gene>
<dbReference type="OrthoDB" id="2142503at2759"/>
<feature type="chain" id="PRO_5009133549" evidence="2">
    <location>
        <begin position="19"/>
        <end position="110"/>
    </location>
</feature>
<name>A0A1E3NXU3_WICAA</name>
<proteinExistence type="predicted"/>
<feature type="signal peptide" evidence="2">
    <location>
        <begin position="1"/>
        <end position="18"/>
    </location>
</feature>
<dbReference type="PANTHER" id="PTHR36854">
    <property type="entry name" value="CHROMOSOME 9, WHOLE GENOME SHOTGUN SEQUENCE"/>
    <property type="match status" value="1"/>
</dbReference>
<dbReference type="PANTHER" id="PTHR36854:SF1">
    <property type="entry name" value="TRANSMEMBRANE PROTEIN"/>
    <property type="match status" value="1"/>
</dbReference>
<evidence type="ECO:0000256" key="1">
    <source>
        <dbReference type="SAM" id="Phobius"/>
    </source>
</evidence>
<protein>
    <submittedName>
        <fullName evidence="3">Uncharacterized protein</fullName>
    </submittedName>
</protein>
<keyword evidence="1" id="KW-1133">Transmembrane helix</keyword>
<sequence>MRSFKLVFWLSFLGLAIAYEQFCRCQCDSKYKIIPLQDQGCNTCTKNYCLSLNLEECKDFTEDEVLTTCFQRESTKDQLIVYTFILVTFGLLSYAIVGRPLLIKYRVSID</sequence>
<dbReference type="AlphaFoldDB" id="A0A1E3NXU3"/>
<evidence type="ECO:0000256" key="2">
    <source>
        <dbReference type="SAM" id="SignalP"/>
    </source>
</evidence>
<evidence type="ECO:0000313" key="4">
    <source>
        <dbReference type="Proteomes" id="UP000094112"/>
    </source>
</evidence>
<organism evidence="3 4">
    <name type="scientific">Wickerhamomyces anomalus (strain ATCC 58044 / CBS 1984 / NCYC 433 / NRRL Y-366-8)</name>
    <name type="common">Yeast</name>
    <name type="synonym">Hansenula anomala</name>
    <dbReference type="NCBI Taxonomy" id="683960"/>
    <lineage>
        <taxon>Eukaryota</taxon>
        <taxon>Fungi</taxon>
        <taxon>Dikarya</taxon>
        <taxon>Ascomycota</taxon>
        <taxon>Saccharomycotina</taxon>
        <taxon>Saccharomycetes</taxon>
        <taxon>Phaffomycetales</taxon>
        <taxon>Wickerhamomycetaceae</taxon>
        <taxon>Wickerhamomyces</taxon>
    </lineage>
</organism>
<dbReference type="RefSeq" id="XP_019037027.1">
    <property type="nucleotide sequence ID" value="XM_019182263.1"/>
</dbReference>
<dbReference type="GeneID" id="30199509"/>
<keyword evidence="1" id="KW-0812">Transmembrane</keyword>
<accession>A0A1E3NXU3</accession>
<keyword evidence="1" id="KW-0472">Membrane</keyword>
<keyword evidence="4" id="KW-1185">Reference proteome</keyword>
<dbReference type="Proteomes" id="UP000094112">
    <property type="component" value="Unassembled WGS sequence"/>
</dbReference>